<feature type="transmembrane region" description="Helical" evidence="6">
    <location>
        <begin position="123"/>
        <end position="148"/>
    </location>
</feature>
<feature type="transmembrane region" description="Helical" evidence="6">
    <location>
        <begin position="199"/>
        <end position="223"/>
    </location>
</feature>
<evidence type="ECO:0000256" key="6">
    <source>
        <dbReference type="SAM" id="Phobius"/>
    </source>
</evidence>
<dbReference type="GeneID" id="77008324"/>
<dbReference type="PANTHER" id="PTHR30618:SF0">
    <property type="entry name" value="PURINE-URACIL PERMEASE NCS1"/>
    <property type="match status" value="1"/>
</dbReference>
<accession>A0A091A7A6</accession>
<keyword evidence="8" id="KW-1185">Reference proteome</keyword>
<dbReference type="Pfam" id="PF02133">
    <property type="entry name" value="Transp_cyt_pur"/>
    <property type="match status" value="1"/>
</dbReference>
<evidence type="ECO:0000256" key="4">
    <source>
        <dbReference type="ARBA" id="ARBA00022989"/>
    </source>
</evidence>
<dbReference type="HOGENOM" id="CLU_021555_0_0_9"/>
<evidence type="ECO:0000256" key="5">
    <source>
        <dbReference type="ARBA" id="ARBA00023136"/>
    </source>
</evidence>
<feature type="transmembrane region" description="Helical" evidence="6">
    <location>
        <begin position="321"/>
        <end position="346"/>
    </location>
</feature>
<sequence>MENLDYQVTNDDIEVYRQRGYQSEDILPKTPNKRNMSTLNYFTLWMGSIHNIPNYAAVAGYLLLGLSSLNVIIAITLSGLAVALFMVINGRAGAKYGIPFAMHLRSIYGSVGAKLPGFLRGCVAAIAWFGVQTYTGAAALTILVGKVWPTYLEIGGGADILGISVPELISFVIFWIANMAIGLGGGGTLNKFTAVLSPIIYIVFGGMTIWAIHVGGGIGNILSYEGVQTTAVNPVFGYLVIIASVLAVWAAPGVSVSDFTQNAKSQKDQTVGQTGSLFIGYLIFAIMSVIIIIGGTIHYGAPTSGNGVLDFINQWDNVPAILLTTLVFLMTTISTNATGNIIPAGYQLTALFPKSINYRKGVIIAGVISFLIMPWRFMADGSAIIAFLNAVGALLGPVAGVMIAHYYFVKNQVIDLDQLYYDAEDGSVKRIYYGVNRKAYTATIVGLILSLIGQFIPVLSVLSDIAWIAGFVSAFTIYFVLTKLSSNELSMGIENNKKKEEAK</sequence>
<evidence type="ECO:0000313" key="8">
    <source>
        <dbReference type="Proteomes" id="UP000029278"/>
    </source>
</evidence>
<proteinExistence type="inferred from homology"/>
<feature type="transmembrane region" description="Helical" evidence="6">
    <location>
        <begin position="439"/>
        <end position="459"/>
    </location>
</feature>
<name>A0A091A7A6_PAEMA</name>
<keyword evidence="5 6" id="KW-0472">Membrane</keyword>
<dbReference type="InterPro" id="IPR001248">
    <property type="entry name" value="Pur-cyt_permease"/>
</dbReference>
<dbReference type="OrthoDB" id="9780088at2"/>
<feature type="transmembrane region" description="Helical" evidence="6">
    <location>
        <begin position="168"/>
        <end position="187"/>
    </location>
</feature>
<dbReference type="STRING" id="44252.DJ90_2092"/>
<reference evidence="7 8" key="1">
    <citation type="submission" date="2014-04" db="EMBL/GenBank/DDBJ databases">
        <authorList>
            <person name="Bishop-Lilly K.A."/>
            <person name="Broomall S.M."/>
            <person name="Chain P.S."/>
            <person name="Chertkov O."/>
            <person name="Coyne S.R."/>
            <person name="Daligault H.E."/>
            <person name="Davenport K.W."/>
            <person name="Erkkila T."/>
            <person name="Frey K.G."/>
            <person name="Gibbons H.S."/>
            <person name="Gu W."/>
            <person name="Jaissle J."/>
            <person name="Johnson S.L."/>
            <person name="Koroleva G.I."/>
            <person name="Ladner J.T."/>
            <person name="Lo C.-C."/>
            <person name="Minogue T.D."/>
            <person name="Munk C."/>
            <person name="Palacios G.F."/>
            <person name="Redden C.L."/>
            <person name="Rosenzweig C.N."/>
            <person name="Scholz M.B."/>
            <person name="Teshima H."/>
            <person name="Xu Y."/>
        </authorList>
    </citation>
    <scope>NUCLEOTIDE SEQUENCE [LARGE SCALE GENOMIC DNA]</scope>
    <source>
        <strain evidence="7 8">8244</strain>
    </source>
</reference>
<feature type="transmembrane region" description="Helical" evidence="6">
    <location>
        <begin position="465"/>
        <end position="481"/>
    </location>
</feature>
<feature type="transmembrane region" description="Helical" evidence="6">
    <location>
        <begin position="69"/>
        <end position="88"/>
    </location>
</feature>
<dbReference type="Proteomes" id="UP000029278">
    <property type="component" value="Unassembled WGS sequence"/>
</dbReference>
<gene>
    <name evidence="7" type="ORF">DJ90_2092</name>
</gene>
<evidence type="ECO:0000256" key="1">
    <source>
        <dbReference type="ARBA" id="ARBA00004141"/>
    </source>
</evidence>
<feature type="transmembrane region" description="Helical" evidence="6">
    <location>
        <begin position="383"/>
        <end position="409"/>
    </location>
</feature>
<dbReference type="NCBIfam" id="NF008476">
    <property type="entry name" value="PRK11375.1"/>
    <property type="match status" value="1"/>
</dbReference>
<dbReference type="InterPro" id="IPR045225">
    <property type="entry name" value="Uracil/uridine/allantoin_perm"/>
</dbReference>
<organism evidence="7 8">
    <name type="scientific">Paenibacillus macerans</name>
    <name type="common">Bacillus macerans</name>
    <dbReference type="NCBI Taxonomy" id="44252"/>
    <lineage>
        <taxon>Bacteria</taxon>
        <taxon>Bacillati</taxon>
        <taxon>Bacillota</taxon>
        <taxon>Bacilli</taxon>
        <taxon>Bacillales</taxon>
        <taxon>Paenibacillaceae</taxon>
        <taxon>Paenibacillus</taxon>
    </lineage>
</organism>
<feature type="transmembrane region" description="Helical" evidence="6">
    <location>
        <begin position="235"/>
        <end position="256"/>
    </location>
</feature>
<feature type="transmembrane region" description="Helical" evidence="6">
    <location>
        <begin position="39"/>
        <end position="63"/>
    </location>
</feature>
<keyword evidence="3 6" id="KW-0812">Transmembrane</keyword>
<dbReference type="RefSeq" id="WP_036624220.1">
    <property type="nucleotide sequence ID" value="NZ_JAKOBR010000102.1"/>
</dbReference>
<comment type="subcellular location">
    <subcellularLocation>
        <location evidence="1">Membrane</location>
        <topology evidence="1">Multi-pass membrane protein</topology>
    </subcellularLocation>
</comment>
<dbReference type="Gene3D" id="1.10.4160.10">
    <property type="entry name" value="Hydantoin permease"/>
    <property type="match status" value="1"/>
</dbReference>
<dbReference type="PATRIC" id="fig|44252.3.peg.280"/>
<keyword evidence="4 6" id="KW-1133">Transmembrane helix</keyword>
<comment type="similarity">
    <text evidence="2">Belongs to the purine-cytosine permease (2.A.39) family.</text>
</comment>
<dbReference type="EMBL" id="JMQA01000001">
    <property type="protein sequence ID" value="KFN12096.1"/>
    <property type="molecule type" value="Genomic_DNA"/>
</dbReference>
<evidence type="ECO:0000256" key="3">
    <source>
        <dbReference type="ARBA" id="ARBA00022692"/>
    </source>
</evidence>
<dbReference type="GO" id="GO:0005886">
    <property type="term" value="C:plasma membrane"/>
    <property type="evidence" value="ECO:0007669"/>
    <property type="project" value="TreeGrafter"/>
</dbReference>
<feature type="transmembrane region" description="Helical" evidence="6">
    <location>
        <begin position="277"/>
        <end position="301"/>
    </location>
</feature>
<protein>
    <submittedName>
        <fullName evidence="7">Putative allantoin permease</fullName>
    </submittedName>
</protein>
<feature type="transmembrane region" description="Helical" evidence="6">
    <location>
        <begin position="358"/>
        <end position="377"/>
    </location>
</feature>
<evidence type="ECO:0000256" key="2">
    <source>
        <dbReference type="ARBA" id="ARBA00008974"/>
    </source>
</evidence>
<dbReference type="PANTHER" id="PTHR30618">
    <property type="entry name" value="NCS1 FAMILY PURINE/PYRIMIDINE TRANSPORTER"/>
    <property type="match status" value="1"/>
</dbReference>
<comment type="caution">
    <text evidence="7">The sequence shown here is derived from an EMBL/GenBank/DDBJ whole genome shotgun (WGS) entry which is preliminary data.</text>
</comment>
<dbReference type="GO" id="GO:0015205">
    <property type="term" value="F:nucleobase transmembrane transporter activity"/>
    <property type="evidence" value="ECO:0007669"/>
    <property type="project" value="TreeGrafter"/>
</dbReference>
<evidence type="ECO:0000313" key="7">
    <source>
        <dbReference type="EMBL" id="KFN12096.1"/>
    </source>
</evidence>
<dbReference type="AlphaFoldDB" id="A0A091A7A6"/>